<evidence type="ECO:0008006" key="3">
    <source>
        <dbReference type="Google" id="ProtNLM"/>
    </source>
</evidence>
<keyword evidence="1" id="KW-1133">Transmembrane helix</keyword>
<protein>
    <recommendedName>
        <fullName evidence="3">Polysaccharide biosynthesis protein C-terminal domain-containing protein</fullName>
    </recommendedName>
</protein>
<feature type="non-terminal residue" evidence="2">
    <location>
        <position position="1"/>
    </location>
</feature>
<gene>
    <name evidence="2" type="ORF">METZ01_LOCUS339073</name>
</gene>
<dbReference type="AlphaFoldDB" id="A0A382QL18"/>
<keyword evidence="1" id="KW-0812">Transmembrane</keyword>
<keyword evidence="1" id="KW-0472">Membrane</keyword>
<dbReference type="EMBL" id="UINC01115299">
    <property type="protein sequence ID" value="SVC86219.1"/>
    <property type="molecule type" value="Genomic_DNA"/>
</dbReference>
<sequence>LSNTKTLSLATENLKFLVAGTLFVGFFAFLWDGVLLGLGSLKHFATITILGSIVGTILLIYSFIYDYGLPGLWFSLLVSLLIRTSMGYYYQKLR</sequence>
<accession>A0A382QL18</accession>
<name>A0A382QL18_9ZZZZ</name>
<feature type="transmembrane region" description="Helical" evidence="1">
    <location>
        <begin position="44"/>
        <end position="65"/>
    </location>
</feature>
<evidence type="ECO:0000313" key="2">
    <source>
        <dbReference type="EMBL" id="SVC86219.1"/>
    </source>
</evidence>
<evidence type="ECO:0000256" key="1">
    <source>
        <dbReference type="SAM" id="Phobius"/>
    </source>
</evidence>
<reference evidence="2" key="1">
    <citation type="submission" date="2018-05" db="EMBL/GenBank/DDBJ databases">
        <authorList>
            <person name="Lanie J.A."/>
            <person name="Ng W.-L."/>
            <person name="Kazmierczak K.M."/>
            <person name="Andrzejewski T.M."/>
            <person name="Davidsen T.M."/>
            <person name="Wayne K.J."/>
            <person name="Tettelin H."/>
            <person name="Glass J.I."/>
            <person name="Rusch D."/>
            <person name="Podicherti R."/>
            <person name="Tsui H.-C.T."/>
            <person name="Winkler M.E."/>
        </authorList>
    </citation>
    <scope>NUCLEOTIDE SEQUENCE</scope>
</reference>
<organism evidence="2">
    <name type="scientific">marine metagenome</name>
    <dbReference type="NCBI Taxonomy" id="408172"/>
    <lineage>
        <taxon>unclassified sequences</taxon>
        <taxon>metagenomes</taxon>
        <taxon>ecological metagenomes</taxon>
    </lineage>
</organism>
<proteinExistence type="predicted"/>
<feature type="transmembrane region" description="Helical" evidence="1">
    <location>
        <begin position="71"/>
        <end position="90"/>
    </location>
</feature>
<feature type="transmembrane region" description="Helical" evidence="1">
    <location>
        <begin position="16"/>
        <end position="37"/>
    </location>
</feature>